<feature type="compositionally biased region" description="Low complexity" evidence="1">
    <location>
        <begin position="186"/>
        <end position="198"/>
    </location>
</feature>
<keyword evidence="2" id="KW-1185">Reference proteome</keyword>
<sequence>MSVTGIITGRARVVYSCPEFLHLSKGGLDGKIVAYRDSWISKSFDIQDWVTFKAKAHEPEGTHITFGVRYKALPNSVQFESKGKIVDGVGRLMKVDEAKGQYGFIASNNGSTVYFTASVVRPDTKDIRTVFKTGMQIRYRATEQKQNQVQWRAIAVCSKNASIDVLTGRQPKSIDAVIGNRNVVGLTPKKPLQPTLTTNNISSPNNTKPQLQNQTSVTKKSQPQAPLPAPIAPPSPGGMHSSLSSSIVSNSIGSRSSSGSRPGSPGGFGSTSPPPLTNGHDAPAPPSPLPFDSSNSLDLSQIAFPTSLPPAPQAAIPFHEVPTTGDAYEDAVRRLAYFAHCISESSCRWLSMPIEVTAQLDRDSAVYLAGWLSMPIEVTAQLDRDSAVYLAGEAIHCKVVVRNIGRSEEEPLAWGSVHVQCERIMGSGGGAHNDVIKKNSMGERPRTESTAMSRSAFTVFSCRPVVLFCELVLRPSERREFECVQQLPFDGIPPSFK</sequence>
<feature type="compositionally biased region" description="Low complexity" evidence="1">
    <location>
        <begin position="237"/>
        <end position="263"/>
    </location>
</feature>
<dbReference type="InterPro" id="IPR014848">
    <property type="entry name" value="Rgp1"/>
</dbReference>
<evidence type="ECO:0000313" key="3">
    <source>
        <dbReference type="WBParaSite" id="ALUE_0001671101-mRNA-1"/>
    </source>
</evidence>
<organism evidence="2 3">
    <name type="scientific">Ascaris lumbricoides</name>
    <name type="common">Giant roundworm</name>
    <dbReference type="NCBI Taxonomy" id="6252"/>
    <lineage>
        <taxon>Eukaryota</taxon>
        <taxon>Metazoa</taxon>
        <taxon>Ecdysozoa</taxon>
        <taxon>Nematoda</taxon>
        <taxon>Chromadorea</taxon>
        <taxon>Rhabditida</taxon>
        <taxon>Spirurina</taxon>
        <taxon>Ascaridomorpha</taxon>
        <taxon>Ascaridoidea</taxon>
        <taxon>Ascarididae</taxon>
        <taxon>Ascaris</taxon>
    </lineage>
</organism>
<accession>A0A0M3IEY4</accession>
<feature type="region of interest" description="Disordered" evidence="1">
    <location>
        <begin position="185"/>
        <end position="296"/>
    </location>
</feature>
<dbReference type="WBParaSite" id="ALUE_0001671101-mRNA-1">
    <property type="protein sequence ID" value="ALUE_0001671101-mRNA-1"/>
    <property type="gene ID" value="ALUE_0001671101"/>
</dbReference>
<dbReference type="Proteomes" id="UP000036681">
    <property type="component" value="Unplaced"/>
</dbReference>
<reference evidence="3" key="1">
    <citation type="submission" date="2017-02" db="UniProtKB">
        <authorList>
            <consortium name="WormBaseParasite"/>
        </authorList>
    </citation>
    <scope>IDENTIFICATION</scope>
</reference>
<dbReference type="PANTHER" id="PTHR12507">
    <property type="entry name" value="REDUCED GROWTH PHENOTYPE 1 RGP1, YEAST -RELATED"/>
    <property type="match status" value="1"/>
</dbReference>
<feature type="compositionally biased region" description="Polar residues" evidence="1">
    <location>
        <begin position="199"/>
        <end position="220"/>
    </location>
</feature>
<feature type="compositionally biased region" description="Pro residues" evidence="1">
    <location>
        <begin position="225"/>
        <end position="236"/>
    </location>
</feature>
<name>A0A0M3IEY4_ASCLU</name>
<proteinExistence type="predicted"/>
<dbReference type="AlphaFoldDB" id="A0A0M3IEY4"/>
<evidence type="ECO:0000256" key="1">
    <source>
        <dbReference type="SAM" id="MobiDB-lite"/>
    </source>
</evidence>
<evidence type="ECO:0000313" key="2">
    <source>
        <dbReference type="Proteomes" id="UP000036681"/>
    </source>
</evidence>
<protein>
    <submittedName>
        <fullName evidence="3">Arrestin_C domain-containing protein</fullName>
    </submittedName>
</protein>